<dbReference type="GeneID" id="94831911"/>
<feature type="domain" description="Beta-hexosaminidase bacterial type N-terminal" evidence="8">
    <location>
        <begin position="6"/>
        <end position="139"/>
    </location>
</feature>
<dbReference type="InterPro" id="IPR029018">
    <property type="entry name" value="Hex-like_dom2"/>
</dbReference>
<keyword evidence="3 5" id="KW-0378">Hydrolase</keyword>
<comment type="catalytic activity">
    <reaction evidence="1 5">
        <text>Hydrolysis of terminal non-reducing N-acetyl-D-hexosamine residues in N-acetyl-beta-D-hexosaminides.</text>
        <dbReference type="EC" id="3.2.1.52"/>
    </reaction>
</comment>
<dbReference type="SUPFAM" id="SSF55545">
    <property type="entry name" value="beta-N-acetylhexosaminidase-like domain"/>
    <property type="match status" value="1"/>
</dbReference>
<dbReference type="GO" id="GO:0016020">
    <property type="term" value="C:membrane"/>
    <property type="evidence" value="ECO:0007669"/>
    <property type="project" value="TreeGrafter"/>
</dbReference>
<dbReference type="InterPro" id="IPR017853">
    <property type="entry name" value="GH"/>
</dbReference>
<dbReference type="SUPFAM" id="SSF51445">
    <property type="entry name" value="(Trans)glycosidases"/>
    <property type="match status" value="1"/>
</dbReference>
<dbReference type="InterPro" id="IPR015882">
    <property type="entry name" value="HEX_bac_N"/>
</dbReference>
<protein>
    <recommendedName>
        <fullName evidence="5">Beta-hexosaminidase</fullName>
        <ecNumber evidence="5">3.2.1.52</ecNumber>
    </recommendedName>
</protein>
<dbReference type="PRINTS" id="PR00738">
    <property type="entry name" value="GLHYDRLASE20"/>
</dbReference>
<evidence type="ECO:0000256" key="2">
    <source>
        <dbReference type="ARBA" id="ARBA00006285"/>
    </source>
</evidence>
<comment type="caution">
    <text evidence="9">The sequence shown here is derived from an EMBL/GenBank/DDBJ whole genome shotgun (WGS) entry which is preliminary data.</text>
</comment>
<dbReference type="Gene3D" id="3.20.20.80">
    <property type="entry name" value="Glycosidases"/>
    <property type="match status" value="1"/>
</dbReference>
<dbReference type="Pfam" id="PF02838">
    <property type="entry name" value="Glyco_hydro_20b"/>
    <property type="match status" value="1"/>
</dbReference>
<dbReference type="InterPro" id="IPR025705">
    <property type="entry name" value="Beta_hexosaminidase_sua/sub"/>
</dbReference>
<dbReference type="Pfam" id="PF00728">
    <property type="entry name" value="Glyco_hydro_20"/>
    <property type="match status" value="1"/>
</dbReference>
<evidence type="ECO:0000259" key="8">
    <source>
        <dbReference type="Pfam" id="PF02838"/>
    </source>
</evidence>
<dbReference type="GO" id="GO:0005975">
    <property type="term" value="P:carbohydrate metabolic process"/>
    <property type="evidence" value="ECO:0007669"/>
    <property type="project" value="InterPro"/>
</dbReference>
<dbReference type="InterPro" id="IPR015883">
    <property type="entry name" value="Glyco_hydro_20_cat"/>
</dbReference>
<dbReference type="EC" id="3.2.1.52" evidence="5"/>
<dbReference type="PIRSF" id="PIRSF001093">
    <property type="entry name" value="B-hxosamndse_ab_euk"/>
    <property type="match status" value="1"/>
</dbReference>
<dbReference type="GO" id="GO:0004563">
    <property type="term" value="F:beta-N-acetylhexosaminidase activity"/>
    <property type="evidence" value="ECO:0007669"/>
    <property type="project" value="UniProtKB-EC"/>
</dbReference>
<dbReference type="RefSeq" id="XP_068369342.1">
    <property type="nucleotide sequence ID" value="XM_068497207.1"/>
</dbReference>
<evidence type="ECO:0000256" key="6">
    <source>
        <dbReference type="PIRSR" id="PIRSR001093-1"/>
    </source>
</evidence>
<dbReference type="VEuPathDB" id="TrichDB:TRFO_13365"/>
<dbReference type="Gene3D" id="3.30.379.10">
    <property type="entry name" value="Chitobiase/beta-hexosaminidase domain 2-like"/>
    <property type="match status" value="1"/>
</dbReference>
<keyword evidence="4 5" id="KW-0326">Glycosidase</keyword>
<accession>A0A1J4L2N3</accession>
<keyword evidence="10" id="KW-1185">Reference proteome</keyword>
<dbReference type="CDD" id="cd06563">
    <property type="entry name" value="GH20_chitobiase-like"/>
    <property type="match status" value="1"/>
</dbReference>
<evidence type="ECO:0000313" key="10">
    <source>
        <dbReference type="Proteomes" id="UP000179807"/>
    </source>
</evidence>
<dbReference type="PANTHER" id="PTHR22600:SF57">
    <property type="entry name" value="BETA-N-ACETYLHEXOSAMINIDASE"/>
    <property type="match status" value="1"/>
</dbReference>
<organism evidence="9 10">
    <name type="scientific">Tritrichomonas foetus</name>
    <dbReference type="NCBI Taxonomy" id="1144522"/>
    <lineage>
        <taxon>Eukaryota</taxon>
        <taxon>Metamonada</taxon>
        <taxon>Parabasalia</taxon>
        <taxon>Tritrichomonadida</taxon>
        <taxon>Tritrichomonadidae</taxon>
        <taxon>Tritrichomonas</taxon>
    </lineage>
</organism>
<dbReference type="EMBL" id="MLAK01000134">
    <property type="protein sequence ID" value="OHT16206.1"/>
    <property type="molecule type" value="Genomic_DNA"/>
</dbReference>
<dbReference type="PANTHER" id="PTHR22600">
    <property type="entry name" value="BETA-HEXOSAMINIDASE"/>
    <property type="match status" value="1"/>
</dbReference>
<evidence type="ECO:0000256" key="4">
    <source>
        <dbReference type="ARBA" id="ARBA00023295"/>
    </source>
</evidence>
<dbReference type="GO" id="GO:0030203">
    <property type="term" value="P:glycosaminoglycan metabolic process"/>
    <property type="evidence" value="ECO:0007669"/>
    <property type="project" value="TreeGrafter"/>
</dbReference>
<feature type="domain" description="Glycoside hydrolase family 20 catalytic" evidence="7">
    <location>
        <begin position="142"/>
        <end position="478"/>
    </location>
</feature>
<reference evidence="9" key="1">
    <citation type="submission" date="2016-10" db="EMBL/GenBank/DDBJ databases">
        <authorList>
            <person name="Benchimol M."/>
            <person name="Almeida L.G."/>
            <person name="Vasconcelos A.T."/>
            <person name="Perreira-Neves A."/>
            <person name="Rosa I.A."/>
            <person name="Tasca T."/>
            <person name="Bogo M.R."/>
            <person name="de Souza W."/>
        </authorList>
    </citation>
    <scope>NUCLEOTIDE SEQUENCE [LARGE SCALE GENOMIC DNA]</scope>
    <source>
        <strain evidence="9">K</strain>
    </source>
</reference>
<dbReference type="OrthoDB" id="428480at2759"/>
<evidence type="ECO:0000313" key="9">
    <source>
        <dbReference type="EMBL" id="OHT16206.1"/>
    </source>
</evidence>
<dbReference type="Proteomes" id="UP000179807">
    <property type="component" value="Unassembled WGS sequence"/>
</dbReference>
<comment type="similarity">
    <text evidence="2 5">Belongs to the glycosyl hydrolase 20 family.</text>
</comment>
<dbReference type="AlphaFoldDB" id="A0A1J4L2N3"/>
<evidence type="ECO:0000256" key="3">
    <source>
        <dbReference type="ARBA" id="ARBA00022801"/>
    </source>
</evidence>
<evidence type="ECO:0000259" key="7">
    <source>
        <dbReference type="Pfam" id="PF00728"/>
    </source>
</evidence>
<feature type="active site" description="Proton donor" evidence="6">
    <location>
        <position position="309"/>
    </location>
</feature>
<evidence type="ECO:0000256" key="1">
    <source>
        <dbReference type="ARBA" id="ARBA00001231"/>
    </source>
</evidence>
<gene>
    <name evidence="9" type="ORF">TRFO_13365</name>
</gene>
<name>A0A1J4L2N3_9EUKA</name>
<proteinExistence type="inferred from homology"/>
<evidence type="ECO:0000256" key="5">
    <source>
        <dbReference type="PIRNR" id="PIRNR001093"/>
    </source>
</evidence>
<sequence length="509" mass="59463">MENDIPSIIPLPVNLKIDEGSFVLTDDFTIFFDDQIENIEFIQKFIDEHLLVSTGFHYNKLNKNESQNATFQFIKDENLQKEHYHLQITQTSFLSKASTYHGHFYALQTFLQLLPPQVFSSKHIQNVEWKAKCVTIDDYPRFAWRGMHLDCSRHFTSLSDIKKYLVGMSIHKLNVFHWHLTDDQGWRFESKKYPLLNTISSQRIEKDGSKYGPFLYTISDMKEIVNFAKTLCITVVPEIEMPGHSCAVLAAYPDLGGDIGRPFNVENRWGIFEPTSCLGNPDTIQFFKDILLEVFEIFDSKFVHIGGDEVLPEHWMKCEKCIKNMESLQIPKNDFKKYHAHFCIEIAKFIKENGRLMIGWDEIMSEGELPNDNAIMAWNSAKTGKIAADKGYHVVMTPMECFYFDHKQFSNNDPYEYIGGMSPIDVVYAFNPTSQIDSKEKILGCQANCWTERMYSYRDIEWHVYPRICALCEVAWSPNEQKNFEQFSQRLEKVHLKRLEFLEINYAHQ</sequence>